<dbReference type="Proteomes" id="UP000030140">
    <property type="component" value="Unassembled WGS sequence"/>
</dbReference>
<dbReference type="PROSITE" id="PS51257">
    <property type="entry name" value="PROKAR_LIPOPROTEIN"/>
    <property type="match status" value="1"/>
</dbReference>
<keyword evidence="3" id="KW-1185">Reference proteome</keyword>
<protein>
    <recommendedName>
        <fullName evidence="4">Lipocalin-like domain-containing protein</fullName>
    </recommendedName>
</protein>
<dbReference type="RefSeq" id="WP_035325135.1">
    <property type="nucleotide sequence ID" value="NZ_CP015125.1"/>
</dbReference>
<organism evidence="2 3">
    <name type="scientific">Dokdonia donghaensis DSW-1</name>
    <dbReference type="NCBI Taxonomy" id="1300343"/>
    <lineage>
        <taxon>Bacteria</taxon>
        <taxon>Pseudomonadati</taxon>
        <taxon>Bacteroidota</taxon>
        <taxon>Flavobacteriia</taxon>
        <taxon>Flavobacteriales</taxon>
        <taxon>Flavobacteriaceae</taxon>
        <taxon>Dokdonia</taxon>
    </lineage>
</organism>
<feature type="signal peptide" evidence="1">
    <location>
        <begin position="1"/>
        <end position="20"/>
    </location>
</feature>
<sequence>MKKLHYLLLFIMLASVTVISCDDEQLEGEFSVTGDGSEPGETDPDSDTCETAFDVLQTSQAVFASSSEANYTQACTTYALALEATIEICGDSSGELQSILTTLGDCTTPDPCLQAELAAEAALEALNNATAENEEQLCLAYSAALSAQIEACGDANGSLQATIDSLNCGGDCAAAEIATAEAQEIFNAVDPQDSDAYTAACADYSFALQEQITACGDPDGSLDAIVQELGDCSPPEDDGPVYGTIGGTFTNFDNAVVTINGSLLSVVATDTDTGDTFTFDIVLQQTGDNVMQNTLITIDGVVLTAAPGGTSPFINTITANDGTTIVGTFSGAFTNPDNEEVLTLDGVINIAY</sequence>
<accession>A0A0A2GUB4</accession>
<dbReference type="OrthoDB" id="1426588at2"/>
<dbReference type="KEGG" id="ddo:I597_2620"/>
<evidence type="ECO:0000313" key="2">
    <source>
        <dbReference type="EMBL" id="KGO06123.1"/>
    </source>
</evidence>
<name>A0A0A2GUB4_9FLAO</name>
<comment type="caution">
    <text evidence="2">The sequence shown here is derived from an EMBL/GenBank/DDBJ whole genome shotgun (WGS) entry which is preliminary data.</text>
</comment>
<evidence type="ECO:0000256" key="1">
    <source>
        <dbReference type="SAM" id="SignalP"/>
    </source>
</evidence>
<evidence type="ECO:0008006" key="4">
    <source>
        <dbReference type="Google" id="ProtNLM"/>
    </source>
</evidence>
<feature type="chain" id="PRO_5001987253" description="Lipocalin-like domain-containing protein" evidence="1">
    <location>
        <begin position="21"/>
        <end position="352"/>
    </location>
</feature>
<keyword evidence="1" id="KW-0732">Signal</keyword>
<dbReference type="PATRIC" id="fig|1300343.5.peg.2664"/>
<dbReference type="AlphaFoldDB" id="A0A0A2GUB4"/>
<gene>
    <name evidence="2" type="ORF">NV36_04235</name>
</gene>
<dbReference type="EMBL" id="JSAQ01000001">
    <property type="protein sequence ID" value="KGO06123.1"/>
    <property type="molecule type" value="Genomic_DNA"/>
</dbReference>
<evidence type="ECO:0000313" key="3">
    <source>
        <dbReference type="Proteomes" id="UP000030140"/>
    </source>
</evidence>
<proteinExistence type="predicted"/>
<reference evidence="2 3" key="1">
    <citation type="submission" date="2014-10" db="EMBL/GenBank/DDBJ databases">
        <title>Draft genome sequence of the proteorhodopsin-containing marine bacterium Dokdonia donghaensis.</title>
        <authorList>
            <person name="Gomez-Consarnau L."/>
            <person name="Gonzalez J.M."/>
            <person name="Riedel T."/>
            <person name="Jaenicke S."/>
            <person name="Wagner-Doebler I."/>
            <person name="Fuhrman J.A."/>
        </authorList>
    </citation>
    <scope>NUCLEOTIDE SEQUENCE [LARGE SCALE GENOMIC DNA]</scope>
    <source>
        <strain evidence="2 3">DSW-1</strain>
    </source>
</reference>